<evidence type="ECO:0000259" key="2">
    <source>
        <dbReference type="SMART" id="SM00893"/>
    </source>
</evidence>
<dbReference type="RefSeq" id="WP_118176436.1">
    <property type="nucleotide sequence ID" value="NZ_JAQEAO010000038.1"/>
</dbReference>
<sequence length="260" mass="27630">MKIAICIKHVPVSEDVEIDPVTHSVRRIDATCDMNPCDLNAMEMAAQLKKATDSSIDVYTMGPDGAAASLKKCLALGADEAYLLSDRSFAGRDTLGTARVLADFVKRKSYDIVFTGAESSDGATGQVGAMLAELLGMPDVADAVSVEPDGDGALLIGKKVQQGTLKIKARGPVLLAVPFGCNEPKLPTLRAQMKANHKEIHVLTGKDCDPSVLENLEVKSVVTDVYPAPEANKQAKEITGTPKEIAVKIQKLLEGSEQDV</sequence>
<gene>
    <name evidence="3" type="ORF">DW674_08925</name>
</gene>
<dbReference type="OrthoDB" id="9804960at2"/>
<dbReference type="InterPro" id="IPR033948">
    <property type="entry name" value="ETF_beta_N"/>
</dbReference>
<evidence type="ECO:0000256" key="1">
    <source>
        <dbReference type="ARBA" id="ARBA00042002"/>
    </source>
</evidence>
<dbReference type="InterPro" id="IPR014729">
    <property type="entry name" value="Rossmann-like_a/b/a_fold"/>
</dbReference>
<dbReference type="SUPFAM" id="SSF52402">
    <property type="entry name" value="Adenine nucleotide alpha hydrolases-like"/>
    <property type="match status" value="1"/>
</dbReference>
<dbReference type="EMBL" id="QRHE01000009">
    <property type="protein sequence ID" value="RHF50963.1"/>
    <property type="molecule type" value="Genomic_DNA"/>
</dbReference>
<comment type="caution">
    <text evidence="3">The sequence shown here is derived from an EMBL/GenBank/DDBJ whole genome shotgun (WGS) entry which is preliminary data.</text>
</comment>
<dbReference type="PIRSF" id="PIRSF000090">
    <property type="entry name" value="Beta-ETF"/>
    <property type="match status" value="1"/>
</dbReference>
<dbReference type="Proteomes" id="UP000283442">
    <property type="component" value="Unassembled WGS sequence"/>
</dbReference>
<dbReference type="CDD" id="cd01714">
    <property type="entry name" value="ETF_beta"/>
    <property type="match status" value="1"/>
</dbReference>
<dbReference type="Gene3D" id="3.40.50.620">
    <property type="entry name" value="HUPs"/>
    <property type="match status" value="1"/>
</dbReference>
<dbReference type="InterPro" id="IPR014730">
    <property type="entry name" value="ETF_a/b_N"/>
</dbReference>
<organism evidence="3 4">
    <name type="scientific">Mitsuokella multacida</name>
    <dbReference type="NCBI Taxonomy" id="52226"/>
    <lineage>
        <taxon>Bacteria</taxon>
        <taxon>Bacillati</taxon>
        <taxon>Bacillota</taxon>
        <taxon>Negativicutes</taxon>
        <taxon>Selenomonadales</taxon>
        <taxon>Selenomonadaceae</taxon>
        <taxon>Mitsuokella</taxon>
    </lineage>
</organism>
<reference evidence="3 4" key="1">
    <citation type="submission" date="2018-08" db="EMBL/GenBank/DDBJ databases">
        <title>A genome reference for cultivated species of the human gut microbiota.</title>
        <authorList>
            <person name="Zou Y."/>
            <person name="Xue W."/>
            <person name="Luo G."/>
        </authorList>
    </citation>
    <scope>NUCLEOTIDE SEQUENCE [LARGE SCALE GENOMIC DNA]</scope>
    <source>
        <strain evidence="3 4">AM25-21AC</strain>
    </source>
</reference>
<evidence type="ECO:0000313" key="3">
    <source>
        <dbReference type="EMBL" id="RHF50963.1"/>
    </source>
</evidence>
<dbReference type="SMART" id="SM00893">
    <property type="entry name" value="ETF"/>
    <property type="match status" value="1"/>
</dbReference>
<protein>
    <recommendedName>
        <fullName evidence="1">Electron transfer flavoprotein small subunit</fullName>
    </recommendedName>
</protein>
<dbReference type="AlphaFoldDB" id="A0A414NVG0"/>
<dbReference type="PANTHER" id="PTHR21294">
    <property type="entry name" value="ELECTRON TRANSFER FLAVOPROTEIN BETA-SUBUNIT"/>
    <property type="match status" value="1"/>
</dbReference>
<dbReference type="Pfam" id="PF01012">
    <property type="entry name" value="ETF"/>
    <property type="match status" value="1"/>
</dbReference>
<evidence type="ECO:0000313" key="4">
    <source>
        <dbReference type="Proteomes" id="UP000283442"/>
    </source>
</evidence>
<name>A0A414NVG0_9FIRM</name>
<dbReference type="GO" id="GO:0009055">
    <property type="term" value="F:electron transfer activity"/>
    <property type="evidence" value="ECO:0007669"/>
    <property type="project" value="InterPro"/>
</dbReference>
<feature type="domain" description="Electron transfer flavoprotein alpha/beta-subunit N-terminal" evidence="2">
    <location>
        <begin position="22"/>
        <end position="212"/>
    </location>
</feature>
<dbReference type="PANTHER" id="PTHR21294:SF17">
    <property type="entry name" value="PROTEIN FIXA"/>
    <property type="match status" value="1"/>
</dbReference>
<proteinExistence type="predicted"/>
<accession>A0A414NVG0</accession>
<dbReference type="InterPro" id="IPR012255">
    <property type="entry name" value="ETF_b"/>
</dbReference>